<reference evidence="2" key="1">
    <citation type="journal article" date="2022" name="Mol. Ecol. Resour.">
        <title>The genomes of chicory, endive, great burdock and yacon provide insights into Asteraceae palaeo-polyploidization history and plant inulin production.</title>
        <authorList>
            <person name="Fan W."/>
            <person name="Wang S."/>
            <person name="Wang H."/>
            <person name="Wang A."/>
            <person name="Jiang F."/>
            <person name="Liu H."/>
            <person name="Zhao H."/>
            <person name="Xu D."/>
            <person name="Zhang Y."/>
        </authorList>
    </citation>
    <scope>NUCLEOTIDE SEQUENCE [LARGE SCALE GENOMIC DNA]</scope>
    <source>
        <strain evidence="2">cv. Punajuju</strain>
    </source>
</reference>
<dbReference type="Proteomes" id="UP001055811">
    <property type="component" value="Linkage Group LG07"/>
</dbReference>
<evidence type="ECO:0000313" key="2">
    <source>
        <dbReference type="Proteomes" id="UP001055811"/>
    </source>
</evidence>
<dbReference type="EMBL" id="CM042015">
    <property type="protein sequence ID" value="KAI3709508.1"/>
    <property type="molecule type" value="Genomic_DNA"/>
</dbReference>
<sequence length="105" mass="12597">MNKTWKNIGWTPLCFMTFALYKQTIGLLASPINPNEFYPISTNLPFMDTYSYFFRSSSDYSRQIRRKATFQKRCLTMAKQHRTRFYILRRCVSMLLCWNNHSVSD</sequence>
<reference evidence="1 2" key="2">
    <citation type="journal article" date="2022" name="Mol. Ecol. Resour.">
        <title>The genomes of chicory, endive, great burdock and yacon provide insights into Asteraceae paleo-polyploidization history and plant inulin production.</title>
        <authorList>
            <person name="Fan W."/>
            <person name="Wang S."/>
            <person name="Wang H."/>
            <person name="Wang A."/>
            <person name="Jiang F."/>
            <person name="Liu H."/>
            <person name="Zhao H."/>
            <person name="Xu D."/>
            <person name="Zhang Y."/>
        </authorList>
    </citation>
    <scope>NUCLEOTIDE SEQUENCE [LARGE SCALE GENOMIC DNA]</scope>
    <source>
        <strain evidence="2">cv. Punajuju</strain>
        <tissue evidence="1">Leaves</tissue>
    </source>
</reference>
<name>A0ACB9AII8_CICIN</name>
<keyword evidence="2" id="KW-1185">Reference proteome</keyword>
<protein>
    <submittedName>
        <fullName evidence="1">Uncharacterized protein</fullName>
    </submittedName>
</protein>
<evidence type="ECO:0000313" key="1">
    <source>
        <dbReference type="EMBL" id="KAI3709508.1"/>
    </source>
</evidence>
<comment type="caution">
    <text evidence="1">The sequence shown here is derived from an EMBL/GenBank/DDBJ whole genome shotgun (WGS) entry which is preliminary data.</text>
</comment>
<proteinExistence type="predicted"/>
<organism evidence="1 2">
    <name type="scientific">Cichorium intybus</name>
    <name type="common">Chicory</name>
    <dbReference type="NCBI Taxonomy" id="13427"/>
    <lineage>
        <taxon>Eukaryota</taxon>
        <taxon>Viridiplantae</taxon>
        <taxon>Streptophyta</taxon>
        <taxon>Embryophyta</taxon>
        <taxon>Tracheophyta</taxon>
        <taxon>Spermatophyta</taxon>
        <taxon>Magnoliopsida</taxon>
        <taxon>eudicotyledons</taxon>
        <taxon>Gunneridae</taxon>
        <taxon>Pentapetalae</taxon>
        <taxon>asterids</taxon>
        <taxon>campanulids</taxon>
        <taxon>Asterales</taxon>
        <taxon>Asteraceae</taxon>
        <taxon>Cichorioideae</taxon>
        <taxon>Cichorieae</taxon>
        <taxon>Cichoriinae</taxon>
        <taxon>Cichorium</taxon>
    </lineage>
</organism>
<accession>A0ACB9AII8</accession>
<gene>
    <name evidence="1" type="ORF">L2E82_39270</name>
</gene>